<name>A0A8H6CRZ6_9LECA</name>
<evidence type="ECO:0000313" key="2">
    <source>
        <dbReference type="Proteomes" id="UP000593566"/>
    </source>
</evidence>
<evidence type="ECO:0000313" key="1">
    <source>
        <dbReference type="EMBL" id="KAF6228518.1"/>
    </source>
</evidence>
<dbReference type="GeneID" id="59336645"/>
<dbReference type="Proteomes" id="UP000593566">
    <property type="component" value="Unassembled WGS sequence"/>
</dbReference>
<dbReference type="EMBL" id="JACCJB010000004">
    <property type="protein sequence ID" value="KAF6228518.1"/>
    <property type="molecule type" value="Genomic_DNA"/>
</dbReference>
<organism evidence="1 2">
    <name type="scientific">Letharia lupina</name>
    <dbReference type="NCBI Taxonomy" id="560253"/>
    <lineage>
        <taxon>Eukaryota</taxon>
        <taxon>Fungi</taxon>
        <taxon>Dikarya</taxon>
        <taxon>Ascomycota</taxon>
        <taxon>Pezizomycotina</taxon>
        <taxon>Lecanoromycetes</taxon>
        <taxon>OSLEUM clade</taxon>
        <taxon>Lecanoromycetidae</taxon>
        <taxon>Lecanorales</taxon>
        <taxon>Lecanorineae</taxon>
        <taxon>Parmeliaceae</taxon>
        <taxon>Letharia</taxon>
    </lineage>
</organism>
<accession>A0A8H6CRZ6</accession>
<reference evidence="1 2" key="1">
    <citation type="journal article" date="2020" name="Genomics">
        <title>Complete, high-quality genomes from long-read metagenomic sequencing of two wolf lichen thalli reveals enigmatic genome architecture.</title>
        <authorList>
            <person name="McKenzie S.K."/>
            <person name="Walston R.F."/>
            <person name="Allen J.L."/>
        </authorList>
    </citation>
    <scope>NUCLEOTIDE SEQUENCE [LARGE SCALE GENOMIC DNA]</scope>
    <source>
        <strain evidence="1">WasteWater1</strain>
    </source>
</reference>
<dbReference type="RefSeq" id="XP_037156452.1">
    <property type="nucleotide sequence ID" value="XM_037299116.1"/>
</dbReference>
<protein>
    <submittedName>
        <fullName evidence="1">Uncharacterized protein</fullName>
    </submittedName>
</protein>
<comment type="caution">
    <text evidence="1">The sequence shown here is derived from an EMBL/GenBank/DDBJ whole genome shotgun (WGS) entry which is preliminary data.</text>
</comment>
<keyword evidence="2" id="KW-1185">Reference proteome</keyword>
<sequence>MTKNVEVGTFTKTAIVFDRVKLLDVDILLKDIGLLSTPFELRFYSDYLGEGMREAHEKGCRARKEAESVPSLIVEFAETIETLVVKSRDLWGFKVVLRVEFIDSDGDPELMELGRRASIGQ</sequence>
<proteinExistence type="predicted"/>
<dbReference type="AlphaFoldDB" id="A0A8H6CRZ6"/>
<gene>
    <name evidence="1" type="ORF">HO133_008248</name>
</gene>